<proteinExistence type="inferred from homology"/>
<organism evidence="7 8">
    <name type="scientific">Besnoitia besnoiti</name>
    <name type="common">Apicomplexan protozoan</name>
    <dbReference type="NCBI Taxonomy" id="94643"/>
    <lineage>
        <taxon>Eukaryota</taxon>
        <taxon>Sar</taxon>
        <taxon>Alveolata</taxon>
        <taxon>Apicomplexa</taxon>
        <taxon>Conoidasida</taxon>
        <taxon>Coccidia</taxon>
        <taxon>Eucoccidiorida</taxon>
        <taxon>Eimeriorina</taxon>
        <taxon>Sarcocystidae</taxon>
        <taxon>Besnoitia</taxon>
    </lineage>
</organism>
<dbReference type="OrthoDB" id="5795902at2759"/>
<feature type="compositionally biased region" description="Basic and acidic residues" evidence="6">
    <location>
        <begin position="194"/>
        <end position="212"/>
    </location>
</feature>
<dbReference type="STRING" id="94643.A0A2A9M7W9"/>
<dbReference type="KEGG" id="bbes:BESB_071810"/>
<evidence type="ECO:0008006" key="9">
    <source>
        <dbReference type="Google" id="ProtNLM"/>
    </source>
</evidence>
<dbReference type="GO" id="GO:0005789">
    <property type="term" value="C:endoplasmic reticulum membrane"/>
    <property type="evidence" value="ECO:0007669"/>
    <property type="project" value="TreeGrafter"/>
</dbReference>
<keyword evidence="5" id="KW-0143">Chaperone</keyword>
<accession>A0A2A9M7W9</accession>
<comment type="caution">
    <text evidence="7">The sequence shown here is derived from an EMBL/GenBank/DDBJ whole genome shotgun (WGS) entry which is preliminary data.</text>
</comment>
<keyword evidence="3 5" id="KW-0256">Endoplasmic reticulum</keyword>
<dbReference type="SUPFAM" id="SSF49899">
    <property type="entry name" value="Concanavalin A-like lectins/glucanases"/>
    <property type="match status" value="1"/>
</dbReference>
<evidence type="ECO:0000256" key="3">
    <source>
        <dbReference type="ARBA" id="ARBA00022824"/>
    </source>
</evidence>
<dbReference type="VEuPathDB" id="ToxoDB:BESB_071810"/>
<evidence type="ECO:0000256" key="1">
    <source>
        <dbReference type="ARBA" id="ARBA00004240"/>
    </source>
</evidence>
<evidence type="ECO:0000256" key="5">
    <source>
        <dbReference type="RuleBase" id="RU362126"/>
    </source>
</evidence>
<evidence type="ECO:0000313" key="7">
    <source>
        <dbReference type="EMBL" id="PFH34029.1"/>
    </source>
</evidence>
<dbReference type="PROSITE" id="PS00804">
    <property type="entry name" value="CALRETICULIN_2"/>
    <property type="match status" value="1"/>
</dbReference>
<comment type="similarity">
    <text evidence="2 5">Belongs to the calreticulin family.</text>
</comment>
<feature type="compositionally biased region" description="Basic and acidic residues" evidence="6">
    <location>
        <begin position="290"/>
        <end position="299"/>
    </location>
</feature>
<feature type="compositionally biased region" description="Basic and acidic residues" evidence="6">
    <location>
        <begin position="163"/>
        <end position="181"/>
    </location>
</feature>
<dbReference type="PANTHER" id="PTHR11073">
    <property type="entry name" value="CALRETICULIN AND CALNEXIN"/>
    <property type="match status" value="1"/>
</dbReference>
<evidence type="ECO:0000256" key="6">
    <source>
        <dbReference type="SAM" id="MobiDB-lite"/>
    </source>
</evidence>
<feature type="region of interest" description="Disordered" evidence="6">
    <location>
        <begin position="156"/>
        <end position="237"/>
    </location>
</feature>
<dbReference type="PRINTS" id="PR00626">
    <property type="entry name" value="CALRETICULIN"/>
</dbReference>
<dbReference type="InterPro" id="IPR013320">
    <property type="entry name" value="ConA-like_dom_sf"/>
</dbReference>
<evidence type="ECO:0000313" key="8">
    <source>
        <dbReference type="Proteomes" id="UP000224006"/>
    </source>
</evidence>
<dbReference type="GO" id="GO:0036503">
    <property type="term" value="P:ERAD pathway"/>
    <property type="evidence" value="ECO:0007669"/>
    <property type="project" value="TreeGrafter"/>
</dbReference>
<gene>
    <name evidence="7" type="ORF">BESB_071810</name>
</gene>
<dbReference type="AlphaFoldDB" id="A0A2A9M7W9"/>
<dbReference type="GO" id="GO:0006457">
    <property type="term" value="P:protein folding"/>
    <property type="evidence" value="ECO:0007669"/>
    <property type="project" value="InterPro"/>
</dbReference>
<evidence type="ECO:0000256" key="4">
    <source>
        <dbReference type="PIRSR" id="PIRSR601580-3"/>
    </source>
</evidence>
<dbReference type="GO" id="GO:0005509">
    <property type="term" value="F:calcium ion binding"/>
    <property type="evidence" value="ECO:0007669"/>
    <property type="project" value="InterPro"/>
</dbReference>
<reference evidence="7 8" key="1">
    <citation type="submission" date="2017-09" db="EMBL/GenBank/DDBJ databases">
        <title>Genome sequencing of Besnoitia besnoiti strain Bb-Ger1.</title>
        <authorList>
            <person name="Schares G."/>
            <person name="Venepally P."/>
            <person name="Lorenzi H.A."/>
        </authorList>
    </citation>
    <scope>NUCLEOTIDE SEQUENCE [LARGE SCALE GENOMIC DNA]</scope>
    <source>
        <strain evidence="7 8">Bb-Ger1</strain>
    </source>
</reference>
<dbReference type="InterPro" id="IPR001580">
    <property type="entry name" value="Calret/calnex"/>
</dbReference>
<comment type="subcellular location">
    <subcellularLocation>
        <location evidence="1">Endoplasmic reticulum</location>
    </subcellularLocation>
</comment>
<name>A0A2A9M7W9_BESBE</name>
<protein>
    <recommendedName>
        <fullName evidence="9">Calreticulin family protein</fullName>
    </recommendedName>
</protein>
<dbReference type="Gene3D" id="2.60.120.200">
    <property type="match status" value="1"/>
</dbReference>
<feature type="disulfide bond" evidence="4">
    <location>
        <begin position="371"/>
        <end position="405"/>
    </location>
</feature>
<dbReference type="PANTHER" id="PTHR11073:SF1">
    <property type="entry name" value="CALNEXIN 14D-RELATED"/>
    <property type="match status" value="1"/>
</dbReference>
<feature type="compositionally biased region" description="Basic and acidic residues" evidence="6">
    <location>
        <begin position="219"/>
        <end position="237"/>
    </location>
</feature>
<evidence type="ECO:0000256" key="2">
    <source>
        <dbReference type="ARBA" id="ARBA00010983"/>
    </source>
</evidence>
<sequence>MGQSSPLIAAAAAAGGAPAAIRDAAAAIRDAPATIRDASRAYACTRCWEFASQMRSLSLLSRRFSSVFLLALALVVSASLLSPSAPVLGAAASTAEPVLASLSLAASRLAVGVAASSQEDDVILPEDDSGFAEFDEGIVGDDLEEGEEDLLLMQQAATAAGRSAEREKKRREAPADGREHSASAAAANAAEGEDAQHGAREKGVVLERRAGAEGEGGGADEREERVRRARSALREEATNELKKRIDGAIQEMEKSPFPALEADEQILFLETFQDEPLESGRWVASADPKFQGEEEKPLERSCGSKGGRRAKTNGTETESLGDALQDDVCGVLGHLRKFHGISTRLPAPVNDTLKKSFVLQYEILQTRPLTCGGGYLKLLQFPQKQHLREFNHLTDYLVMFGPDVCGRRNQIHFILKIQNPLTGEWTEHHLQSPPKLQPSPFSTLLTLWIKPDDSFEILVDGVTVRTGSLLEDMEPPLQPPETLVVGTAADDDEAASDRRGNKATAASSVKNPAYFKLEHAHRLRDVNAIGLELWTVEGGTAFDNLLLADSIEAARKVAKATFEVRRVKEQELHRRLEQVHRAWLAEFSEKQRALEAEHEAAIKAALPPPSLLDALALRLEQLREFTGLPLFALAAVACCIV</sequence>
<dbReference type="Pfam" id="PF00262">
    <property type="entry name" value="Calreticulin"/>
    <property type="match status" value="2"/>
</dbReference>
<feature type="region of interest" description="Disordered" evidence="6">
    <location>
        <begin position="288"/>
        <end position="319"/>
    </location>
</feature>
<dbReference type="GO" id="GO:0051082">
    <property type="term" value="F:unfolded protein binding"/>
    <property type="evidence" value="ECO:0007669"/>
    <property type="project" value="InterPro"/>
</dbReference>
<dbReference type="EMBL" id="NWUJ01000007">
    <property type="protein sequence ID" value="PFH34029.1"/>
    <property type="molecule type" value="Genomic_DNA"/>
</dbReference>
<dbReference type="InterPro" id="IPR018124">
    <property type="entry name" value="Calret/calnex_CS"/>
</dbReference>
<dbReference type="GeneID" id="40312107"/>
<keyword evidence="8" id="KW-1185">Reference proteome</keyword>
<dbReference type="Proteomes" id="UP000224006">
    <property type="component" value="Unassembled WGS sequence"/>
</dbReference>
<dbReference type="RefSeq" id="XP_029218038.1">
    <property type="nucleotide sequence ID" value="XM_029365554.1"/>
</dbReference>
<keyword evidence="4" id="KW-1015">Disulfide bond</keyword>